<dbReference type="EMBL" id="CAJNOR010004523">
    <property type="protein sequence ID" value="CAF1508887.1"/>
    <property type="molecule type" value="Genomic_DNA"/>
</dbReference>
<feature type="compositionally biased region" description="Polar residues" evidence="1">
    <location>
        <begin position="71"/>
        <end position="80"/>
    </location>
</feature>
<feature type="region of interest" description="Disordered" evidence="1">
    <location>
        <begin position="552"/>
        <end position="609"/>
    </location>
</feature>
<proteinExistence type="predicted"/>
<feature type="compositionally biased region" description="Polar residues" evidence="1">
    <location>
        <begin position="491"/>
        <end position="519"/>
    </location>
</feature>
<dbReference type="AlphaFoldDB" id="A0A815TPM9"/>
<comment type="caution">
    <text evidence="2">The sequence shown here is derived from an EMBL/GenBank/DDBJ whole genome shotgun (WGS) entry which is preliminary data.</text>
</comment>
<accession>A0A815TPM9</accession>
<reference evidence="2" key="1">
    <citation type="submission" date="2021-02" db="EMBL/GenBank/DDBJ databases">
        <authorList>
            <person name="Nowell W R."/>
        </authorList>
    </citation>
    <scope>NUCLEOTIDE SEQUENCE</scope>
</reference>
<feature type="region of interest" description="Disordered" evidence="1">
    <location>
        <begin position="62"/>
        <end position="110"/>
    </location>
</feature>
<organism evidence="2 3">
    <name type="scientific">Adineta ricciae</name>
    <name type="common">Rotifer</name>
    <dbReference type="NCBI Taxonomy" id="249248"/>
    <lineage>
        <taxon>Eukaryota</taxon>
        <taxon>Metazoa</taxon>
        <taxon>Spiralia</taxon>
        <taxon>Gnathifera</taxon>
        <taxon>Rotifera</taxon>
        <taxon>Eurotatoria</taxon>
        <taxon>Bdelloidea</taxon>
        <taxon>Adinetida</taxon>
        <taxon>Adinetidae</taxon>
        <taxon>Adineta</taxon>
    </lineage>
</organism>
<protein>
    <submittedName>
        <fullName evidence="2">Uncharacterized protein</fullName>
    </submittedName>
</protein>
<keyword evidence="3" id="KW-1185">Reference proteome</keyword>
<sequence>MERISTLIPKFKQQLIFLEEREKLLRKINDRTNSHDSESSDASTNGQLLGITTSTNYHTLPTVSADRHSHSSSFMHANTARSEHSSDKSIGDSAADRSNSDPAGNTSFPEDYKMPVLPDALIKDVNDGNIVKFGPHCSNRRILIDAVVYDLINKYNLFYPTHKQFGSIGNGIVKFLKLPLTVENIAVWKDALQTKLKRQRSEHPDNVSVQEYRMRYSKSGSGRPVKRQVGTTAQRDRYKQMMMMVMSPDDPSSDEIWSKADQLRKNPPVDIHVQLSLWKETLHLRRQSIRDRSTADILKDFPGYGNPLLVFEEVQMLMKISLADAVRIQIPILLEKLVEAPVFITDSSAVRLMKVLCQRFDETLQHVFCDTEPPTPYPTLVCINDRITIFVDFVPILSTNSPDDALALLISMYTIFELSFDKKSRAIRLLYSVLHGDKRFLSNSIRNLIREKEIDIYWNENKKSPLFSSNNQSADSTTLVIEPQTQTQTQPSSDLLNESKVEQNSPVASQTSQTKSSNDVPDFNLDMPGNVNEYCENMENILASSTCIPQSKKLRGRKRKNSNVNEQNENVMNNSRKQDDQCSNSNSLPLKDITNSTVTLRQSKRKRRN</sequence>
<feature type="compositionally biased region" description="Basic and acidic residues" evidence="1">
    <location>
        <begin position="81"/>
        <end position="99"/>
    </location>
</feature>
<feature type="compositionally biased region" description="Polar residues" evidence="1">
    <location>
        <begin position="581"/>
        <end position="601"/>
    </location>
</feature>
<name>A0A815TPM9_ADIRI</name>
<evidence type="ECO:0000313" key="3">
    <source>
        <dbReference type="Proteomes" id="UP000663828"/>
    </source>
</evidence>
<feature type="compositionally biased region" description="Low complexity" evidence="1">
    <location>
        <begin position="562"/>
        <end position="575"/>
    </location>
</feature>
<gene>
    <name evidence="2" type="ORF">XAT740_LOCUS40098</name>
</gene>
<evidence type="ECO:0000313" key="2">
    <source>
        <dbReference type="EMBL" id="CAF1508887.1"/>
    </source>
</evidence>
<feature type="compositionally biased region" description="Basic residues" evidence="1">
    <location>
        <begin position="552"/>
        <end position="561"/>
    </location>
</feature>
<feature type="region of interest" description="Disordered" evidence="1">
    <location>
        <begin position="484"/>
        <end position="525"/>
    </location>
</feature>
<dbReference type="Proteomes" id="UP000663828">
    <property type="component" value="Unassembled WGS sequence"/>
</dbReference>
<evidence type="ECO:0000256" key="1">
    <source>
        <dbReference type="SAM" id="MobiDB-lite"/>
    </source>
</evidence>